<feature type="binding site" evidence="9">
    <location>
        <position position="198"/>
    </location>
    <ligand>
        <name>ATP</name>
        <dbReference type="ChEBI" id="CHEBI:30616"/>
    </ligand>
</feature>
<feature type="binding site" evidence="9">
    <location>
        <position position="336"/>
    </location>
    <ligand>
        <name>K(+)</name>
        <dbReference type="ChEBI" id="CHEBI:29103"/>
    </ligand>
</feature>
<feature type="binding site" evidence="9">
    <location>
        <position position="331"/>
    </location>
    <ligand>
        <name>K(+)</name>
        <dbReference type="ChEBI" id="CHEBI:29103"/>
    </ligand>
</feature>
<keyword evidence="8 9" id="KW-0119">Carbohydrate metabolism</keyword>
<evidence type="ECO:0000256" key="2">
    <source>
        <dbReference type="ARBA" id="ARBA00022723"/>
    </source>
</evidence>
<dbReference type="Pfam" id="PF00294">
    <property type="entry name" value="PfkB"/>
    <property type="match status" value="1"/>
</dbReference>
<comment type="similarity">
    <text evidence="9">Belongs to the carbohydrate kinase PfkB family. Ribokinase subfamily.</text>
</comment>
<feature type="binding site" evidence="9">
    <location>
        <position position="147"/>
    </location>
    <ligand>
        <name>substrate</name>
    </ligand>
</feature>
<evidence type="ECO:0000256" key="7">
    <source>
        <dbReference type="ARBA" id="ARBA00022958"/>
    </source>
</evidence>
<feature type="active site" description="Proton acceptor" evidence="9">
    <location>
        <position position="299"/>
    </location>
</feature>
<dbReference type="AlphaFoldDB" id="A0A5K3FFH0"/>
<proteinExistence type="inferred from homology"/>
<evidence type="ECO:0000256" key="8">
    <source>
        <dbReference type="ARBA" id="ARBA00023277"/>
    </source>
</evidence>
<feature type="binding site" evidence="9">
    <location>
        <begin position="16"/>
        <end position="18"/>
    </location>
    <ligand>
        <name>substrate</name>
    </ligand>
</feature>
<comment type="function">
    <text evidence="9">Catalyzes the phosphorylation of ribose at O-5 in a reaction requiring ATP and magnesium. The resulting D-ribose-5-phosphate can then be used either for sythesis of nucleotides, histidine, and tryptophan, or as a component of the pentose phosphate pathway.</text>
</comment>
<dbReference type="InterPro" id="IPR029056">
    <property type="entry name" value="Ribokinase-like"/>
</dbReference>
<dbReference type="PRINTS" id="PR00990">
    <property type="entry name" value="RIBOKINASE"/>
</dbReference>
<dbReference type="CDD" id="cd01174">
    <property type="entry name" value="ribokinase"/>
    <property type="match status" value="1"/>
</dbReference>
<evidence type="ECO:0000256" key="6">
    <source>
        <dbReference type="ARBA" id="ARBA00022842"/>
    </source>
</evidence>
<feature type="binding site" evidence="9">
    <location>
        <position position="334"/>
    </location>
    <ligand>
        <name>K(+)</name>
        <dbReference type="ChEBI" id="CHEBI:29103"/>
    </ligand>
</feature>
<dbReference type="Gene3D" id="3.40.1190.20">
    <property type="match status" value="1"/>
</dbReference>
<organism evidence="11">
    <name type="scientific">Mesocestoides corti</name>
    <name type="common">Flatworm</name>
    <dbReference type="NCBI Taxonomy" id="53468"/>
    <lineage>
        <taxon>Eukaryota</taxon>
        <taxon>Metazoa</taxon>
        <taxon>Spiralia</taxon>
        <taxon>Lophotrochozoa</taxon>
        <taxon>Platyhelminthes</taxon>
        <taxon>Cestoda</taxon>
        <taxon>Eucestoda</taxon>
        <taxon>Cyclophyllidea</taxon>
        <taxon>Mesocestoididae</taxon>
        <taxon>Mesocestoides</taxon>
    </lineage>
</organism>
<keyword evidence="1 9" id="KW-0808">Transferase</keyword>
<evidence type="ECO:0000256" key="1">
    <source>
        <dbReference type="ARBA" id="ARBA00022679"/>
    </source>
</evidence>
<keyword evidence="4 9" id="KW-0418">Kinase</keyword>
<keyword evidence="9" id="KW-0539">Nucleus</keyword>
<keyword evidence="7 9" id="KW-0630">Potassium</keyword>
<keyword evidence="3 9" id="KW-0547">Nucleotide-binding</keyword>
<dbReference type="PANTHER" id="PTHR10584:SF166">
    <property type="entry name" value="RIBOKINASE"/>
    <property type="match status" value="1"/>
</dbReference>
<dbReference type="GO" id="GO:0005524">
    <property type="term" value="F:ATP binding"/>
    <property type="evidence" value="ECO:0007669"/>
    <property type="project" value="UniProtKB-UniRule"/>
</dbReference>
<comment type="subcellular location">
    <subcellularLocation>
        <location evidence="9">Cytoplasm</location>
    </subcellularLocation>
    <subcellularLocation>
        <location evidence="9">Nucleus</location>
    </subcellularLocation>
</comment>
<dbReference type="GO" id="GO:0019303">
    <property type="term" value="P:D-ribose catabolic process"/>
    <property type="evidence" value="ECO:0007669"/>
    <property type="project" value="UniProtKB-UniRule"/>
</dbReference>
<evidence type="ECO:0000256" key="4">
    <source>
        <dbReference type="ARBA" id="ARBA00022777"/>
    </source>
</evidence>
<accession>A0A5K3FFH0</accession>
<feature type="domain" description="Carbohydrate kinase PfkB" evidence="10">
    <location>
        <begin position="9"/>
        <end position="340"/>
    </location>
</feature>
<dbReference type="GO" id="GO:0004747">
    <property type="term" value="F:ribokinase activity"/>
    <property type="evidence" value="ECO:0007669"/>
    <property type="project" value="UniProtKB-UniRule"/>
</dbReference>
<evidence type="ECO:0000313" key="11">
    <source>
        <dbReference type="WBParaSite" id="MCU_006992-RA"/>
    </source>
</evidence>
<dbReference type="HAMAP" id="MF_01987">
    <property type="entry name" value="Ribokinase"/>
    <property type="match status" value="1"/>
</dbReference>
<feature type="binding site" evidence="9">
    <location>
        <begin position="243"/>
        <end position="248"/>
    </location>
    <ligand>
        <name>ATP</name>
        <dbReference type="ChEBI" id="CHEBI:30616"/>
    </ligand>
</feature>
<protein>
    <recommendedName>
        <fullName evidence="9">Ribokinase</fullName>
        <shortName evidence="9">RK</shortName>
        <ecNumber evidence="9">2.7.1.15</ecNumber>
    </recommendedName>
</protein>
<feature type="binding site" evidence="9">
    <location>
        <begin position="44"/>
        <end position="48"/>
    </location>
    <ligand>
        <name>substrate</name>
    </ligand>
</feature>
<keyword evidence="2 9" id="KW-0479">Metal-binding</keyword>
<dbReference type="UniPathway" id="UPA00916">
    <property type="reaction ID" value="UER00889"/>
</dbReference>
<dbReference type="GO" id="GO:0005829">
    <property type="term" value="C:cytosol"/>
    <property type="evidence" value="ECO:0007669"/>
    <property type="project" value="TreeGrafter"/>
</dbReference>
<dbReference type="InterPro" id="IPR002139">
    <property type="entry name" value="Ribo/fructo_kinase"/>
</dbReference>
<comment type="activity regulation">
    <text evidence="9">Activated by a monovalent cation that binds near, but not in, the active site. The most likely occupant of the site in vivo is potassium. Ion binding induces a conformational change that may alter substrate affinity.</text>
</comment>
<sequence>MDKHQPIEVTIVGSINTDLMCYTGKFPAPGETIVGEKFLTGYGGKGANQCFAAQILGARTSIISRVGDDYFGKDYVNYLKKVGVETETIKVSNTAHSGVAVITVERNHGDNNIVIIPGANLEISIGDVKEAKRKGLLGEKVMACQFEANPEATLYAMEQAKALGLITILDPSPAPIPGSPFLPLLRRFLVASTIVCPNETEAAVLTGIPAPDFEGKCPLEIAETALPWLLHILKAGVLYPLITLGAKGVVGLLPKSEGESTRATDVTLFQSDMVGSSKAIFHIRCPSHTGIVDTTGAGDCFAGSLAFYMARYPGLTIVEKLRRSVWIASRSVLKHGTQISFCGRHELPQELFDDAEFTWPK</sequence>
<evidence type="ECO:0000259" key="10">
    <source>
        <dbReference type="Pfam" id="PF00294"/>
    </source>
</evidence>
<dbReference type="GO" id="GO:0005634">
    <property type="term" value="C:nucleus"/>
    <property type="evidence" value="ECO:0007669"/>
    <property type="project" value="UniProtKB-SubCell"/>
</dbReference>
<feature type="binding site" evidence="9">
    <location>
        <position position="293"/>
    </location>
    <ligand>
        <name>K(+)</name>
        <dbReference type="ChEBI" id="CHEBI:29103"/>
    </ligand>
</feature>
<feature type="binding site" evidence="9">
    <location>
        <begin position="298"/>
        <end position="299"/>
    </location>
    <ligand>
        <name>ATP</name>
        <dbReference type="ChEBI" id="CHEBI:30616"/>
    </ligand>
</feature>
<comment type="caution">
    <text evidence="9">Lacks conserved residue(s) required for the propagation of feature annotation.</text>
</comment>
<feature type="binding site" evidence="9">
    <location>
        <position position="340"/>
    </location>
    <ligand>
        <name>K(+)</name>
        <dbReference type="ChEBI" id="CHEBI:29103"/>
    </ligand>
</feature>
<comment type="pathway">
    <text evidence="9">Carbohydrate metabolism; D-ribose degradation; D-ribose 5-phosphate from beta-D-ribopyranose: step 2/2.</text>
</comment>
<feature type="binding site" evidence="9">
    <location>
        <position position="295"/>
    </location>
    <ligand>
        <name>K(+)</name>
        <dbReference type="ChEBI" id="CHEBI:29103"/>
    </ligand>
</feature>
<reference evidence="11" key="1">
    <citation type="submission" date="2019-11" db="UniProtKB">
        <authorList>
            <consortium name="WormBaseParasite"/>
        </authorList>
    </citation>
    <scope>IDENTIFICATION</scope>
</reference>
<dbReference type="InterPro" id="IPR011611">
    <property type="entry name" value="PfkB_dom"/>
</dbReference>
<dbReference type="PANTHER" id="PTHR10584">
    <property type="entry name" value="SUGAR KINASE"/>
    <property type="match status" value="1"/>
</dbReference>
<dbReference type="WBParaSite" id="MCU_006992-RA">
    <property type="protein sequence ID" value="MCU_006992-RA"/>
    <property type="gene ID" value="MCU_006992"/>
</dbReference>
<comment type="subunit">
    <text evidence="9">Homodimer.</text>
</comment>
<dbReference type="SUPFAM" id="SSF53613">
    <property type="entry name" value="Ribokinase-like"/>
    <property type="match status" value="1"/>
</dbReference>
<comment type="cofactor">
    <cofactor evidence="9">
        <name>Mg(2+)</name>
        <dbReference type="ChEBI" id="CHEBI:18420"/>
    </cofactor>
    <text evidence="9">Requires a divalent cation, most likely magnesium in vivo, as an electrophilic catalyst to aid phosphoryl group transfer. It is the chelate of the metal and the nucleotide that is the actual substrate.</text>
</comment>
<evidence type="ECO:0000256" key="5">
    <source>
        <dbReference type="ARBA" id="ARBA00022840"/>
    </source>
</evidence>
<name>A0A5K3FFH0_MESCO</name>
<keyword evidence="9" id="KW-0963">Cytoplasm</keyword>
<keyword evidence="6 9" id="KW-0460">Magnesium</keyword>
<dbReference type="InterPro" id="IPR011877">
    <property type="entry name" value="Ribokinase"/>
</dbReference>
<evidence type="ECO:0000256" key="3">
    <source>
        <dbReference type="ARBA" id="ARBA00022741"/>
    </source>
</evidence>
<dbReference type="EC" id="2.7.1.15" evidence="9"/>
<keyword evidence="5 9" id="KW-0067">ATP-binding</keyword>
<comment type="catalytic activity">
    <reaction evidence="9">
        <text>D-ribose + ATP = D-ribose 5-phosphate + ADP + H(+)</text>
        <dbReference type="Rhea" id="RHEA:13697"/>
        <dbReference type="ChEBI" id="CHEBI:15378"/>
        <dbReference type="ChEBI" id="CHEBI:30616"/>
        <dbReference type="ChEBI" id="CHEBI:47013"/>
        <dbReference type="ChEBI" id="CHEBI:78346"/>
        <dbReference type="ChEBI" id="CHEBI:456216"/>
        <dbReference type="EC" id="2.7.1.15"/>
    </reaction>
</comment>
<evidence type="ECO:0000256" key="9">
    <source>
        <dbReference type="HAMAP-Rule" id="MF_03215"/>
    </source>
</evidence>
<dbReference type="GO" id="GO:0046872">
    <property type="term" value="F:metal ion binding"/>
    <property type="evidence" value="ECO:0007669"/>
    <property type="project" value="UniProtKB-KW"/>
</dbReference>
<feature type="binding site" evidence="9">
    <location>
        <position position="299"/>
    </location>
    <ligand>
        <name>substrate</name>
    </ligand>
</feature>